<comment type="caution">
    <text evidence="1">The sequence shown here is derived from an EMBL/GenBank/DDBJ whole genome shotgun (WGS) entry which is preliminary data.</text>
</comment>
<sequence>MEAALCRAGEVQRAVGVLLDRERGVSNTVSQHLQGAQPWMDQLSLRLSQMEETEHYLSYLKWIARIEELSDTIQQHMMTSNVWEAASGLVAMAELDIRLQDSSCGHLLSFIRDTVRFWHKILKDKLTSDFEEVLKQLHWPFISPPQTSLAPPANGAELHNQLESLFAQLLKLQTSDDLITEQRQLPERCGLPPSPPLALPIQIMLLPLHKRFRYHFTGSRQTNVLSKPEWYLTQVLMWIGNHSDFLEEKVQPILLRASSAIDARLQFSSGLLTLALEKLSCDASRLLYDDALFCHLVDEVLLFEKELRGTHAYPSSLPGALHILTEETIFQKWLTVERKFALEKMDSMLSSEAAWSSQYKDISDVDEMKAPDCAETFMTLLLVITDRYQDLPSPRCRLSFLALQKELVDDFRIRLTQVMKEESRTPLGPRYCAILNAVNYIAAVLADWADSVFFLQLQQAELELGAESPSWPLSPTQAGRLASLEGSVFDEMITLLERLRHDMMGRLVEFILREARERAKPYCRERWLSLPSQSDQAAMSLSSSACPMMLCLRDHMLQLQQMLCFPLFKSCWQALAERLDLFIYQDVILSNHFNEGGAAQLQFDMTRNLFPLFGHHCKRPENYFKHVKEGCIVLNLNVGSALLLRDVLRQGGSETNSPLDPNQPSPVATLNELGIFRLAPSDVEILLSLRTHWPGQ</sequence>
<dbReference type="EMBL" id="JAHFZB010000007">
    <property type="protein sequence ID" value="KAK6488375.1"/>
    <property type="molecule type" value="Genomic_DNA"/>
</dbReference>
<dbReference type="InterPro" id="IPR007528">
    <property type="entry name" value="RINT1_Tip20"/>
</dbReference>
<dbReference type="Pfam" id="PF04437">
    <property type="entry name" value="RINT1_TIP1"/>
    <property type="match status" value="1"/>
</dbReference>
<evidence type="ECO:0000313" key="1">
    <source>
        <dbReference type="EMBL" id="KAK6488375.1"/>
    </source>
</evidence>
<dbReference type="PROSITE" id="PS51386">
    <property type="entry name" value="RINT1_TIP20"/>
    <property type="match status" value="1"/>
</dbReference>
<evidence type="ECO:0000313" key="2">
    <source>
        <dbReference type="Proteomes" id="UP001369086"/>
    </source>
</evidence>
<organism evidence="1 2">
    <name type="scientific">Huso huso</name>
    <name type="common">Beluga</name>
    <name type="synonym">Acipenser huso</name>
    <dbReference type="NCBI Taxonomy" id="61971"/>
    <lineage>
        <taxon>Eukaryota</taxon>
        <taxon>Metazoa</taxon>
        <taxon>Chordata</taxon>
        <taxon>Craniata</taxon>
        <taxon>Vertebrata</taxon>
        <taxon>Euteleostomi</taxon>
        <taxon>Actinopterygii</taxon>
        <taxon>Chondrostei</taxon>
        <taxon>Acipenseriformes</taxon>
        <taxon>Acipenseridae</taxon>
        <taxon>Huso</taxon>
    </lineage>
</organism>
<dbReference type="Gene3D" id="1.20.58.670">
    <property type="entry name" value="Dsl1p vesicle tethering complex, Tip20p subunit, domain D"/>
    <property type="match status" value="1"/>
</dbReference>
<dbReference type="InterPro" id="IPR042044">
    <property type="entry name" value="EXOC6PINT-1/Sec15/Tip20_C_dom2"/>
</dbReference>
<dbReference type="Proteomes" id="UP001369086">
    <property type="component" value="Unassembled WGS sequence"/>
</dbReference>
<dbReference type="PANTHER" id="PTHR13520:SF0">
    <property type="entry name" value="RAD50-INTERACTING PROTEIN 1"/>
    <property type="match status" value="1"/>
</dbReference>
<gene>
    <name evidence="1" type="ORF">HHUSO_G9797</name>
</gene>
<reference evidence="1 2" key="1">
    <citation type="submission" date="2021-05" db="EMBL/GenBank/DDBJ databases">
        <authorList>
            <person name="Zahm M."/>
            <person name="Klopp C."/>
            <person name="Cabau C."/>
            <person name="Kuhl H."/>
            <person name="Suciu R."/>
            <person name="Ciorpac M."/>
            <person name="Holostenco D."/>
            <person name="Gessner J."/>
            <person name="Wuertz S."/>
            <person name="Hohne C."/>
            <person name="Stock M."/>
            <person name="Gislard M."/>
            <person name="Lluch J."/>
            <person name="Milhes M."/>
            <person name="Lampietro C."/>
            <person name="Lopez Roques C."/>
            <person name="Donnadieu C."/>
            <person name="Du K."/>
            <person name="Schartl M."/>
            <person name="Guiguen Y."/>
        </authorList>
    </citation>
    <scope>NUCLEOTIDE SEQUENCE [LARGE SCALE GENOMIC DNA]</scope>
    <source>
        <strain evidence="1">Hh-F2</strain>
        <tissue evidence="1">Blood</tissue>
    </source>
</reference>
<protein>
    <submittedName>
        <fullName evidence="1">RAD50-interacting protein 1</fullName>
    </submittedName>
</protein>
<dbReference type="PANTHER" id="PTHR13520">
    <property type="entry name" value="RAD50-INTERACTING PROTEIN 1 RINT-1"/>
    <property type="match status" value="1"/>
</dbReference>
<name>A0ABR0ZU77_HUSHU</name>
<keyword evidence="2" id="KW-1185">Reference proteome</keyword>
<accession>A0ABR0ZU77</accession>
<proteinExistence type="predicted"/>